<evidence type="ECO:0000313" key="2">
    <source>
        <dbReference type="EMBL" id="HJE50698.1"/>
    </source>
</evidence>
<sequence length="173" mass="18203">MRPRAWLIGTTIGAVLLTLLQSAAGLLMGVFGGNAAAGVFGPIIVMMLVFNLLATIILMTAAWVGTEDVWAAERAKKLVDGASNLTNEVEIDPVDEVGAAKEASRRWAATRSLDDLRRADESVLPQPDAESMVRQDVAARGMRTSMNLGYGVGAATGVGIGVVLAAITRLLKR</sequence>
<feature type="transmembrane region" description="Helical" evidence="1">
    <location>
        <begin position="43"/>
        <end position="64"/>
    </location>
</feature>
<keyword evidence="1" id="KW-1133">Transmembrane helix</keyword>
<organism evidence="2 3">
    <name type="scientific">Tessaracoccus flavescens</name>
    <dbReference type="NCBI Taxonomy" id="399497"/>
    <lineage>
        <taxon>Bacteria</taxon>
        <taxon>Bacillati</taxon>
        <taxon>Actinomycetota</taxon>
        <taxon>Actinomycetes</taxon>
        <taxon>Propionibacteriales</taxon>
        <taxon>Propionibacteriaceae</taxon>
        <taxon>Tessaracoccus</taxon>
    </lineage>
</organism>
<proteinExistence type="predicted"/>
<dbReference type="EMBL" id="DYZF01000043">
    <property type="protein sequence ID" value="HJE50698.1"/>
    <property type="molecule type" value="Genomic_DNA"/>
</dbReference>
<dbReference type="Proteomes" id="UP000712713">
    <property type="component" value="Unassembled WGS sequence"/>
</dbReference>
<comment type="caution">
    <text evidence="2">The sequence shown here is derived from an EMBL/GenBank/DDBJ whole genome shotgun (WGS) entry which is preliminary data.</text>
</comment>
<accession>A0A921ELD8</accession>
<evidence type="ECO:0000313" key="3">
    <source>
        <dbReference type="Proteomes" id="UP000712713"/>
    </source>
</evidence>
<feature type="transmembrane region" description="Helical" evidence="1">
    <location>
        <begin position="148"/>
        <end position="171"/>
    </location>
</feature>
<gene>
    <name evidence="2" type="ORF">K8V15_01735</name>
</gene>
<reference evidence="2" key="1">
    <citation type="journal article" date="2021" name="PeerJ">
        <title>Extensive microbial diversity within the chicken gut microbiome revealed by metagenomics and culture.</title>
        <authorList>
            <person name="Gilroy R."/>
            <person name="Ravi A."/>
            <person name="Getino M."/>
            <person name="Pursley I."/>
            <person name="Horton D.L."/>
            <person name="Alikhan N.F."/>
            <person name="Baker D."/>
            <person name="Gharbi K."/>
            <person name="Hall N."/>
            <person name="Watson M."/>
            <person name="Adriaenssens E.M."/>
            <person name="Foster-Nyarko E."/>
            <person name="Jarju S."/>
            <person name="Secka A."/>
            <person name="Antonio M."/>
            <person name="Oren A."/>
            <person name="Chaudhuri R.R."/>
            <person name="La Ragione R."/>
            <person name="Hildebrand F."/>
            <person name="Pallen M.J."/>
        </authorList>
    </citation>
    <scope>NUCLEOTIDE SEQUENCE</scope>
    <source>
        <strain evidence="2">ChiGjej3B3-7470</strain>
    </source>
</reference>
<reference evidence="2" key="2">
    <citation type="submission" date="2021-09" db="EMBL/GenBank/DDBJ databases">
        <authorList>
            <person name="Gilroy R."/>
        </authorList>
    </citation>
    <scope>NUCLEOTIDE SEQUENCE</scope>
    <source>
        <strain evidence="2">ChiGjej3B3-7470</strain>
    </source>
</reference>
<name>A0A921ELD8_9ACTN</name>
<evidence type="ECO:0000256" key="1">
    <source>
        <dbReference type="SAM" id="Phobius"/>
    </source>
</evidence>
<protein>
    <submittedName>
        <fullName evidence="2">Uncharacterized protein</fullName>
    </submittedName>
</protein>
<dbReference type="AlphaFoldDB" id="A0A921ELD8"/>
<feature type="transmembrane region" description="Helical" evidence="1">
    <location>
        <begin position="6"/>
        <end position="31"/>
    </location>
</feature>
<keyword evidence="1" id="KW-0472">Membrane</keyword>
<keyword evidence="1" id="KW-0812">Transmembrane</keyword>